<dbReference type="InterPro" id="IPR019639">
    <property type="entry name" value="DUF2505"/>
</dbReference>
<protein>
    <recommendedName>
        <fullName evidence="3">DUF2505 domain-containing protein</fullName>
    </recommendedName>
</protein>
<evidence type="ECO:0000313" key="1">
    <source>
        <dbReference type="EMBL" id="CCI53843.1"/>
    </source>
</evidence>
<dbReference type="Pfam" id="PF10698">
    <property type="entry name" value="DUF2505"/>
    <property type="match status" value="1"/>
</dbReference>
<evidence type="ECO:0000313" key="2">
    <source>
        <dbReference type="Proteomes" id="UP000035720"/>
    </source>
</evidence>
<organism evidence="1 2">
    <name type="scientific">Nostocoides jenkinsii Ben 74</name>
    <dbReference type="NCBI Taxonomy" id="1193518"/>
    <lineage>
        <taxon>Bacteria</taxon>
        <taxon>Bacillati</taxon>
        <taxon>Actinomycetota</taxon>
        <taxon>Actinomycetes</taxon>
        <taxon>Micrococcales</taxon>
        <taxon>Intrasporangiaceae</taxon>
        <taxon>Nostocoides</taxon>
    </lineage>
</organism>
<comment type="caution">
    <text evidence="1">The sequence shown here is derived from an EMBL/GenBank/DDBJ whole genome shotgun (WGS) entry which is preliminary data.</text>
</comment>
<proteinExistence type="predicted"/>
<dbReference type="AlphaFoldDB" id="A0A077MFE6"/>
<dbReference type="EMBL" id="CAJC01000161">
    <property type="protein sequence ID" value="CCI53843.1"/>
    <property type="molecule type" value="Genomic_DNA"/>
</dbReference>
<name>A0A077MFE6_9MICO</name>
<dbReference type="Proteomes" id="UP000035720">
    <property type="component" value="Unassembled WGS sequence"/>
</dbReference>
<accession>A0A077MFE6</accession>
<reference evidence="1 2" key="1">
    <citation type="journal article" date="2013" name="ISME J.">
        <title>A metabolic model for members of the genus Tetrasphaera involved in enhanced biological phosphorus removal.</title>
        <authorList>
            <person name="Kristiansen R."/>
            <person name="Nguyen H.T.T."/>
            <person name="Saunders A.M."/>
            <person name="Nielsen J.L."/>
            <person name="Wimmer R."/>
            <person name="Le V.Q."/>
            <person name="McIlroy S.J."/>
            <person name="Petrovski S."/>
            <person name="Seviour R.J."/>
            <person name="Calteau A."/>
            <person name="Nielsen K.L."/>
            <person name="Nielsen P.H."/>
        </authorList>
    </citation>
    <scope>NUCLEOTIDE SEQUENCE [LARGE SCALE GENOMIC DNA]</scope>
    <source>
        <strain evidence="1 2">Ben 74</strain>
    </source>
</reference>
<sequence>MKFRHVLTYAAPLDEVYAMLADPEFREFVAQDQLVDAHSVSVSQTGRGMDVAIDLTRSTDGLASFAKSFVGESIKTEQRESWTGTDRASMTLSVPGKPGSMTGTITLTEAAGVTTETIDGDIKVSIPLVGGKLEGVIADLFTTALQVEQEVGTAWLAGEFDAED</sequence>
<dbReference type="OrthoDB" id="3266819at2"/>
<evidence type="ECO:0008006" key="3">
    <source>
        <dbReference type="Google" id="ProtNLM"/>
    </source>
</evidence>
<dbReference type="RefSeq" id="WP_048543878.1">
    <property type="nucleotide sequence ID" value="NZ_HF571038.1"/>
</dbReference>
<dbReference type="STRING" id="1193518.BN13_50012"/>
<keyword evidence="2" id="KW-1185">Reference proteome</keyword>
<dbReference type="InterPro" id="IPR023393">
    <property type="entry name" value="START-like_dom_sf"/>
</dbReference>
<dbReference type="SUPFAM" id="SSF55961">
    <property type="entry name" value="Bet v1-like"/>
    <property type="match status" value="1"/>
</dbReference>
<dbReference type="Gene3D" id="3.30.530.20">
    <property type="match status" value="1"/>
</dbReference>
<gene>
    <name evidence="1" type="ORF">BN13_50012</name>
</gene>